<feature type="transmembrane region" description="Helical" evidence="6">
    <location>
        <begin position="175"/>
        <end position="195"/>
    </location>
</feature>
<keyword evidence="6" id="KW-0812">Transmembrane</keyword>
<dbReference type="PATRIC" id="fig|1335616.4.peg.1731"/>
<feature type="region of interest" description="Disordered" evidence="5">
    <location>
        <begin position="39"/>
        <end position="129"/>
    </location>
</feature>
<feature type="compositionally biased region" description="Low complexity" evidence="5">
    <location>
        <begin position="7"/>
        <end position="23"/>
    </location>
</feature>
<sequence>MSLQNETTYAATDTTTNIITDGTVSDSGLVDAQKAVIPEEATKAVAEPNVESGSESNNSDAQSVQSTTESKLVESSSDKIKPATITTKATVNSSDNNKSASKTTVTSNESTNKKKSVSKTYQPVKVTQSSDGRIELAPVKLTKDKVLPKKQHSTVSLLEYHSKSLPKTGEQTSKISFVAIGIASLLSLGILLVGLNRLI</sequence>
<protein>
    <recommendedName>
        <fullName evidence="7">Gram-positive cocci surface proteins LPxTG domain-containing protein</fullName>
    </recommendedName>
</protein>
<keyword evidence="9" id="KW-1185">Reference proteome</keyword>
<proteinExistence type="predicted"/>
<keyword evidence="4" id="KW-0572">Peptidoglycan-anchor</keyword>
<feature type="region of interest" description="Disordered" evidence="5">
    <location>
        <begin position="1"/>
        <end position="26"/>
    </location>
</feature>
<feature type="compositionally biased region" description="Polar residues" evidence="5">
    <location>
        <begin position="91"/>
        <end position="110"/>
    </location>
</feature>
<evidence type="ECO:0000259" key="7">
    <source>
        <dbReference type="Pfam" id="PF00746"/>
    </source>
</evidence>
<dbReference type="NCBIfam" id="TIGR01167">
    <property type="entry name" value="LPXTG_anchor"/>
    <property type="match status" value="1"/>
</dbReference>
<gene>
    <name evidence="8" type="ORF">WDC_1722</name>
</gene>
<name>A0A0D1A4T4_9LACO</name>
<evidence type="ECO:0000256" key="6">
    <source>
        <dbReference type="SAM" id="Phobius"/>
    </source>
</evidence>
<keyword evidence="6" id="KW-1133">Transmembrane helix</keyword>
<feature type="compositionally biased region" description="Polar residues" evidence="5">
    <location>
        <begin position="51"/>
        <end position="75"/>
    </location>
</feature>
<keyword evidence="6" id="KW-0472">Membrane</keyword>
<evidence type="ECO:0000256" key="5">
    <source>
        <dbReference type="SAM" id="MobiDB-lite"/>
    </source>
</evidence>
<dbReference type="EMBL" id="AWTT01000054">
    <property type="protein sequence ID" value="KIS02717.1"/>
    <property type="molecule type" value="Genomic_DNA"/>
</dbReference>
<evidence type="ECO:0000256" key="2">
    <source>
        <dbReference type="ARBA" id="ARBA00022525"/>
    </source>
</evidence>
<dbReference type="Proteomes" id="UP000032279">
    <property type="component" value="Unassembled WGS sequence"/>
</dbReference>
<comment type="caution">
    <text evidence="8">The sequence shown here is derived from an EMBL/GenBank/DDBJ whole genome shotgun (WGS) entry which is preliminary data.</text>
</comment>
<dbReference type="InterPro" id="IPR019931">
    <property type="entry name" value="LPXTG_anchor"/>
</dbReference>
<accession>A0A0D1A4T4</accession>
<dbReference type="AlphaFoldDB" id="A0A0D1A4T4"/>
<organism evidence="8 9">
    <name type="scientific">Paucilactobacillus wasatchensis</name>
    <dbReference type="NCBI Taxonomy" id="1335616"/>
    <lineage>
        <taxon>Bacteria</taxon>
        <taxon>Bacillati</taxon>
        <taxon>Bacillota</taxon>
        <taxon>Bacilli</taxon>
        <taxon>Lactobacillales</taxon>
        <taxon>Lactobacillaceae</taxon>
        <taxon>Paucilactobacillus</taxon>
    </lineage>
</organism>
<evidence type="ECO:0000313" key="8">
    <source>
        <dbReference type="EMBL" id="KIS02717.1"/>
    </source>
</evidence>
<evidence type="ECO:0000256" key="4">
    <source>
        <dbReference type="ARBA" id="ARBA00023088"/>
    </source>
</evidence>
<keyword evidence="3" id="KW-0732">Signal</keyword>
<feature type="compositionally biased region" description="Polar residues" evidence="5">
    <location>
        <begin position="118"/>
        <end position="129"/>
    </location>
</feature>
<evidence type="ECO:0000256" key="1">
    <source>
        <dbReference type="ARBA" id="ARBA00022512"/>
    </source>
</evidence>
<dbReference type="Pfam" id="PF00746">
    <property type="entry name" value="Gram_pos_anchor"/>
    <property type="match status" value="1"/>
</dbReference>
<keyword evidence="1" id="KW-0134">Cell wall</keyword>
<evidence type="ECO:0000256" key="3">
    <source>
        <dbReference type="ARBA" id="ARBA00022729"/>
    </source>
</evidence>
<keyword evidence="2" id="KW-0964">Secreted</keyword>
<evidence type="ECO:0000313" key="9">
    <source>
        <dbReference type="Proteomes" id="UP000032279"/>
    </source>
</evidence>
<reference evidence="8 9" key="1">
    <citation type="submission" date="2013-08" db="EMBL/GenBank/DDBJ databases">
        <title>Lactobacillus wasatchii sp. WDC04, a late gas producing bacteria isolated from aged chedder cheese.</title>
        <authorList>
            <person name="Oberg C.J."/>
            <person name="Culumber M."/>
            <person name="McMahon D.J."/>
            <person name="Broadbent J.R."/>
            <person name="Oberg T.S."/>
            <person name="Ortaki F."/>
        </authorList>
    </citation>
    <scope>NUCLEOTIDE SEQUENCE [LARGE SCALE GENOMIC DNA]</scope>
    <source>
        <strain evidence="8 9">WDC04</strain>
    </source>
</reference>
<feature type="domain" description="Gram-positive cocci surface proteins LPxTG" evidence="7">
    <location>
        <begin position="163"/>
        <end position="193"/>
    </location>
</feature>